<organism evidence="3 4">
    <name type="scientific">Spartinivicinus poritis</name>
    <dbReference type="NCBI Taxonomy" id="2994640"/>
    <lineage>
        <taxon>Bacteria</taxon>
        <taxon>Pseudomonadati</taxon>
        <taxon>Pseudomonadota</taxon>
        <taxon>Gammaproteobacteria</taxon>
        <taxon>Oceanospirillales</taxon>
        <taxon>Zooshikellaceae</taxon>
        <taxon>Spartinivicinus</taxon>
    </lineage>
</organism>
<name>A0ABT5UH69_9GAMM</name>
<dbReference type="Pfam" id="PF13279">
    <property type="entry name" value="4HBT_2"/>
    <property type="match status" value="1"/>
</dbReference>
<dbReference type="SUPFAM" id="SSF54637">
    <property type="entry name" value="Thioesterase/thiol ester dehydrase-isomerase"/>
    <property type="match status" value="1"/>
</dbReference>
<dbReference type="CDD" id="cd00586">
    <property type="entry name" value="4HBT"/>
    <property type="match status" value="1"/>
</dbReference>
<keyword evidence="2" id="KW-0378">Hydrolase</keyword>
<proteinExistence type="inferred from homology"/>
<dbReference type="EMBL" id="JAPMOU010000034">
    <property type="protein sequence ID" value="MDE1464399.1"/>
    <property type="molecule type" value="Genomic_DNA"/>
</dbReference>
<dbReference type="PANTHER" id="PTHR31793:SF27">
    <property type="entry name" value="NOVEL THIOESTERASE SUPERFAMILY DOMAIN AND SAPOSIN A-TYPE DOMAIN CONTAINING PROTEIN (0610012H03RIK)"/>
    <property type="match status" value="1"/>
</dbReference>
<comment type="caution">
    <text evidence="3">The sequence shown here is derived from an EMBL/GenBank/DDBJ whole genome shotgun (WGS) entry which is preliminary data.</text>
</comment>
<dbReference type="InterPro" id="IPR029069">
    <property type="entry name" value="HotDog_dom_sf"/>
</dbReference>
<protein>
    <submittedName>
        <fullName evidence="3">Thioesterase family protein</fullName>
    </submittedName>
</protein>
<evidence type="ECO:0000256" key="2">
    <source>
        <dbReference type="ARBA" id="ARBA00022801"/>
    </source>
</evidence>
<evidence type="ECO:0000313" key="3">
    <source>
        <dbReference type="EMBL" id="MDE1464399.1"/>
    </source>
</evidence>
<evidence type="ECO:0000256" key="1">
    <source>
        <dbReference type="ARBA" id="ARBA00005953"/>
    </source>
</evidence>
<dbReference type="Gene3D" id="3.10.129.10">
    <property type="entry name" value="Hotdog Thioesterase"/>
    <property type="match status" value="1"/>
</dbReference>
<dbReference type="InterPro" id="IPR050563">
    <property type="entry name" value="4-hydroxybenzoyl-CoA_TE"/>
</dbReference>
<dbReference type="Proteomes" id="UP001528823">
    <property type="component" value="Unassembled WGS sequence"/>
</dbReference>
<reference evidence="3 4" key="1">
    <citation type="submission" date="2022-11" db="EMBL/GenBank/DDBJ databases">
        <title>Spartinivicinus poritis sp. nov., isolated from scleractinian coral Porites lutea.</title>
        <authorList>
            <person name="Zhang G."/>
            <person name="Cai L."/>
            <person name="Wei Q."/>
        </authorList>
    </citation>
    <scope>NUCLEOTIDE SEQUENCE [LARGE SCALE GENOMIC DNA]</scope>
    <source>
        <strain evidence="3 4">A2-2</strain>
    </source>
</reference>
<dbReference type="RefSeq" id="WP_274690725.1">
    <property type="nucleotide sequence ID" value="NZ_JAPMOU010000034.1"/>
</dbReference>
<accession>A0ABT5UH69</accession>
<evidence type="ECO:0000313" key="4">
    <source>
        <dbReference type="Proteomes" id="UP001528823"/>
    </source>
</evidence>
<dbReference type="PANTHER" id="PTHR31793">
    <property type="entry name" value="4-HYDROXYBENZOYL-COA THIOESTERASE FAMILY MEMBER"/>
    <property type="match status" value="1"/>
</dbReference>
<sequence length="132" mass="15333">MFKQIITPGFYETDALGHINNTVVPMWFEKAREPLFKLFTPDLDPTKWRLILAGFDVQFLAEITYGEEVEIYTGVHKVGNSSFVVAQRAYQRQQRVAQGNTTLVQYDYQTKRSVLIDDNIRSQLLEHVFTDD</sequence>
<gene>
    <name evidence="3" type="ORF">ORQ98_20780</name>
</gene>
<comment type="similarity">
    <text evidence="1">Belongs to the 4-hydroxybenzoyl-CoA thioesterase family.</text>
</comment>
<keyword evidence="4" id="KW-1185">Reference proteome</keyword>